<dbReference type="PIRSF" id="PIRSF001093">
    <property type="entry name" value="B-hxosamndse_ab_euk"/>
    <property type="match status" value="1"/>
</dbReference>
<dbReference type="InterPro" id="IPR029019">
    <property type="entry name" value="HEX_eukaryotic_N"/>
</dbReference>
<dbReference type="SUPFAM" id="SSF51445">
    <property type="entry name" value="(Trans)glycosidases"/>
    <property type="match status" value="1"/>
</dbReference>
<organism evidence="12 13">
    <name type="scientific">Colletotrichum sublineola</name>
    <name type="common">Sorghum anthracnose fungus</name>
    <dbReference type="NCBI Taxonomy" id="1173701"/>
    <lineage>
        <taxon>Eukaryota</taxon>
        <taxon>Fungi</taxon>
        <taxon>Dikarya</taxon>
        <taxon>Ascomycota</taxon>
        <taxon>Pezizomycotina</taxon>
        <taxon>Sordariomycetes</taxon>
        <taxon>Hypocreomycetidae</taxon>
        <taxon>Glomerellales</taxon>
        <taxon>Glomerellaceae</taxon>
        <taxon>Colletotrichum</taxon>
        <taxon>Colletotrichum graminicola species complex</taxon>
    </lineage>
</organism>
<dbReference type="Gene3D" id="3.30.379.10">
    <property type="entry name" value="Chitobiase/beta-hexosaminidase domain 2-like"/>
    <property type="match status" value="1"/>
</dbReference>
<dbReference type="OrthoDB" id="428480at2759"/>
<keyword evidence="3 9" id="KW-0732">Signal</keyword>
<dbReference type="GO" id="GO:0030203">
    <property type="term" value="P:glycosaminoglycan metabolic process"/>
    <property type="evidence" value="ECO:0007669"/>
    <property type="project" value="TreeGrafter"/>
</dbReference>
<dbReference type="eggNOG" id="KOG2499">
    <property type="taxonomic scope" value="Eukaryota"/>
</dbReference>
<gene>
    <name evidence="12" type="ORF">CSUB01_03654</name>
</gene>
<evidence type="ECO:0000256" key="8">
    <source>
        <dbReference type="PIRSR" id="PIRSR001093-1"/>
    </source>
</evidence>
<dbReference type="HOGENOM" id="CLU_007082_0_2_1"/>
<dbReference type="AlphaFoldDB" id="A0A066XHA0"/>
<dbReference type="GO" id="GO:0005975">
    <property type="term" value="P:carbohydrate metabolic process"/>
    <property type="evidence" value="ECO:0007669"/>
    <property type="project" value="InterPro"/>
</dbReference>
<feature type="domain" description="Glycoside hydrolase family 20 catalytic" evidence="10">
    <location>
        <begin position="217"/>
        <end position="556"/>
    </location>
</feature>
<dbReference type="Pfam" id="PF14845">
    <property type="entry name" value="Glycohydro_20b2"/>
    <property type="match status" value="1"/>
</dbReference>
<evidence type="ECO:0000256" key="5">
    <source>
        <dbReference type="ARBA" id="ARBA00023180"/>
    </source>
</evidence>
<name>A0A066XHA0_COLSU</name>
<reference evidence="13" key="1">
    <citation type="journal article" date="2014" name="Genome Announc.">
        <title>Draft genome sequence of Colletotrichum sublineola, a destructive pathogen of cultivated sorghum.</title>
        <authorList>
            <person name="Baroncelli R."/>
            <person name="Sanz-Martin J.M."/>
            <person name="Rech G.E."/>
            <person name="Sukno S.A."/>
            <person name="Thon M.R."/>
        </authorList>
    </citation>
    <scope>NUCLEOTIDE SEQUENCE [LARGE SCALE GENOMIC DNA]</scope>
    <source>
        <strain evidence="13">TX430BB</strain>
    </source>
</reference>
<keyword evidence="13" id="KW-1185">Reference proteome</keyword>
<comment type="catalytic activity">
    <reaction evidence="1 7">
        <text>Hydrolysis of terminal non-reducing N-acetyl-D-hexosamine residues in N-acetyl-beta-D-hexosaminides.</text>
        <dbReference type="EC" id="3.2.1.52"/>
    </reaction>
</comment>
<feature type="chain" id="PRO_5001630239" description="Beta-hexosaminidase" evidence="9">
    <location>
        <begin position="20"/>
        <end position="652"/>
    </location>
</feature>
<dbReference type="PANTHER" id="PTHR22600:SF58">
    <property type="entry name" value="BETA-HEXOSAMINIDASE"/>
    <property type="match status" value="1"/>
</dbReference>
<keyword evidence="4 7" id="KW-0378">Hydrolase</keyword>
<dbReference type="InterPro" id="IPR029018">
    <property type="entry name" value="Hex-like_dom2"/>
</dbReference>
<comment type="caution">
    <text evidence="12">The sequence shown here is derived from an EMBL/GenBank/DDBJ whole genome shotgun (WGS) entry which is preliminary data.</text>
</comment>
<feature type="active site" description="Proton donor" evidence="8">
    <location>
        <position position="378"/>
    </location>
</feature>
<dbReference type="EC" id="3.2.1.52" evidence="7"/>
<dbReference type="Pfam" id="PF00728">
    <property type="entry name" value="Glyco_hydro_20"/>
    <property type="match status" value="1"/>
</dbReference>
<dbReference type="PRINTS" id="PR00738">
    <property type="entry name" value="GLHYDRLASE20"/>
</dbReference>
<feature type="signal peptide" evidence="9">
    <location>
        <begin position="1"/>
        <end position="19"/>
    </location>
</feature>
<dbReference type="OMA" id="GHDVVMC"/>
<dbReference type="Gene3D" id="3.20.20.80">
    <property type="entry name" value="Glycosidases"/>
    <property type="match status" value="1"/>
</dbReference>
<dbReference type="SUPFAM" id="SSF55545">
    <property type="entry name" value="beta-N-acetylhexosaminidase-like domain"/>
    <property type="match status" value="1"/>
</dbReference>
<evidence type="ECO:0000313" key="13">
    <source>
        <dbReference type="Proteomes" id="UP000027238"/>
    </source>
</evidence>
<comment type="similarity">
    <text evidence="2 7">Belongs to the glycosyl hydrolase 20 family.</text>
</comment>
<evidence type="ECO:0000256" key="6">
    <source>
        <dbReference type="ARBA" id="ARBA00023295"/>
    </source>
</evidence>
<dbReference type="GO" id="GO:0016231">
    <property type="term" value="F:beta-N-acetylglucosaminidase activity"/>
    <property type="evidence" value="ECO:0007669"/>
    <property type="project" value="TreeGrafter"/>
</dbReference>
<dbReference type="Proteomes" id="UP000027238">
    <property type="component" value="Unassembled WGS sequence"/>
</dbReference>
<keyword evidence="5" id="KW-0325">Glycoprotein</keyword>
<dbReference type="EMBL" id="JMSE01000850">
    <property type="protein sequence ID" value="KDN67034.1"/>
    <property type="molecule type" value="Genomic_DNA"/>
</dbReference>
<sequence>MLSSFLVLFLSLALEQVHAGIWPAPKKLSTGKDVLFISQTLEITYNGGSVRWLSSSNPSPVDEKQLTENLFHAQLPYTYGYNPASGSTFDSKDIVQGGVSRAMSAIFQQNFVPWKFHKKNSDFEPDVYATDKKFLKSLQITQTAEDETCTFKPAAGEVDESYALNITEDGSATLVANSSTGVLRGLETFVQLFYQHTSGTSWYTPLAPVAIEDAPEYPHRGILLDVARSFFPVQDVLRVIDAMSWNKLNRIHIHATDSQSWPLDIPAMPDLSVKGAYRKGLSYTPEDLMKIQEYAVHRGIEPIIEIDMPGHIGSVSFAYPELIVAYNEKPYYWWCVEPPCGAFKMNDTRVDDFLDKLFDDLLPRVKSYSAYFHTGGDELYNNDSMLDEGVRSNSSDVLQPLLQKFMDKNHARIRKHGLVPFVWEEMPLEWNITLGDDVVIQSWLGGDSVKTLTSRGHKVVDSNYNYWYADCGRGDWLNFDNGLAFESFFPFTDWCSPAKGWRLMYAYDPRANLTDEEGKLVLGGEVAAWSETIDPVSIDGILWPRASAAGEVLWSGRQDESGQNRSQYDAAPRLAEFRERMVARGVRSEPVQMTFCTQGDATECAWPILLRPPGLLLDAQWHYMNDKWLVPGAAWEVGGVVAGVVHKLYQVP</sequence>
<dbReference type="InterPro" id="IPR025705">
    <property type="entry name" value="Beta_hexosaminidase_sua/sub"/>
</dbReference>
<keyword evidence="6 7" id="KW-0326">Glycosidase</keyword>
<dbReference type="STRING" id="1173701.A0A066XHA0"/>
<dbReference type="FunFam" id="3.20.20.80:FF:000063">
    <property type="entry name" value="Beta-hexosaminidase"/>
    <property type="match status" value="1"/>
</dbReference>
<evidence type="ECO:0000256" key="9">
    <source>
        <dbReference type="SAM" id="SignalP"/>
    </source>
</evidence>
<evidence type="ECO:0000256" key="1">
    <source>
        <dbReference type="ARBA" id="ARBA00001231"/>
    </source>
</evidence>
<accession>A0A066XHA0</accession>
<dbReference type="GO" id="GO:0016020">
    <property type="term" value="C:membrane"/>
    <property type="evidence" value="ECO:0007669"/>
    <property type="project" value="TreeGrafter"/>
</dbReference>
<evidence type="ECO:0000259" key="11">
    <source>
        <dbReference type="Pfam" id="PF14845"/>
    </source>
</evidence>
<dbReference type="InterPro" id="IPR015883">
    <property type="entry name" value="Glyco_hydro_20_cat"/>
</dbReference>
<evidence type="ECO:0000313" key="12">
    <source>
        <dbReference type="EMBL" id="KDN67034.1"/>
    </source>
</evidence>
<evidence type="ECO:0000256" key="7">
    <source>
        <dbReference type="PIRNR" id="PIRNR001093"/>
    </source>
</evidence>
<dbReference type="PANTHER" id="PTHR22600">
    <property type="entry name" value="BETA-HEXOSAMINIDASE"/>
    <property type="match status" value="1"/>
</dbReference>
<evidence type="ECO:0000256" key="4">
    <source>
        <dbReference type="ARBA" id="ARBA00022801"/>
    </source>
</evidence>
<evidence type="ECO:0000256" key="3">
    <source>
        <dbReference type="ARBA" id="ARBA00022729"/>
    </source>
</evidence>
<feature type="domain" description="Beta-hexosaminidase eukaryotic type N-terminal" evidence="11">
    <location>
        <begin position="21"/>
        <end position="192"/>
    </location>
</feature>
<evidence type="ECO:0000259" key="10">
    <source>
        <dbReference type="Pfam" id="PF00728"/>
    </source>
</evidence>
<evidence type="ECO:0000256" key="2">
    <source>
        <dbReference type="ARBA" id="ARBA00006285"/>
    </source>
</evidence>
<protein>
    <recommendedName>
        <fullName evidence="7">Beta-hexosaminidase</fullName>
        <ecNumber evidence="7">3.2.1.52</ecNumber>
    </recommendedName>
</protein>
<proteinExistence type="inferred from homology"/>
<dbReference type="InterPro" id="IPR017853">
    <property type="entry name" value="GH"/>
</dbReference>